<dbReference type="InterPro" id="IPR052895">
    <property type="entry name" value="HetReg/Transcr_Mod"/>
</dbReference>
<gene>
    <name evidence="2" type="ORF">CSAL01_09044</name>
</gene>
<accession>A0A135ULL2</accession>
<organism evidence="2 3">
    <name type="scientific">Colletotrichum salicis</name>
    <dbReference type="NCBI Taxonomy" id="1209931"/>
    <lineage>
        <taxon>Eukaryota</taxon>
        <taxon>Fungi</taxon>
        <taxon>Dikarya</taxon>
        <taxon>Ascomycota</taxon>
        <taxon>Pezizomycotina</taxon>
        <taxon>Sordariomycetes</taxon>
        <taxon>Hypocreomycetidae</taxon>
        <taxon>Glomerellales</taxon>
        <taxon>Glomerellaceae</taxon>
        <taxon>Colletotrichum</taxon>
        <taxon>Colletotrichum acutatum species complex</taxon>
    </lineage>
</organism>
<dbReference type="AlphaFoldDB" id="A0A135ULL2"/>
<evidence type="ECO:0000313" key="3">
    <source>
        <dbReference type="Proteomes" id="UP000070121"/>
    </source>
</evidence>
<proteinExistence type="predicted"/>
<dbReference type="Pfam" id="PF06985">
    <property type="entry name" value="HET"/>
    <property type="match status" value="1"/>
</dbReference>
<reference evidence="2 3" key="1">
    <citation type="submission" date="2014-02" db="EMBL/GenBank/DDBJ databases">
        <title>The genome sequence of Colletotrichum salicis CBS 607.94.</title>
        <authorList>
            <person name="Baroncelli R."/>
            <person name="Thon M.R."/>
        </authorList>
    </citation>
    <scope>NUCLEOTIDE SEQUENCE [LARGE SCALE GENOMIC DNA]</scope>
    <source>
        <strain evidence="2 3">CBS 607.94</strain>
    </source>
</reference>
<evidence type="ECO:0000313" key="2">
    <source>
        <dbReference type="EMBL" id="KXH61227.1"/>
    </source>
</evidence>
<dbReference type="OrthoDB" id="194358at2759"/>
<dbReference type="EMBL" id="JFFI01001307">
    <property type="protein sequence ID" value="KXH61227.1"/>
    <property type="molecule type" value="Genomic_DNA"/>
</dbReference>
<dbReference type="STRING" id="1209931.A0A135ULL2"/>
<dbReference type="PANTHER" id="PTHR24148:SF73">
    <property type="entry name" value="HET DOMAIN PROTEIN (AFU_ORTHOLOGUE AFUA_8G01020)"/>
    <property type="match status" value="1"/>
</dbReference>
<sequence length="226" mass="25368">MDRFQYEPLDLTGRSFRLLMLHTASSGEISCDIFQASLDPDVIIPYEALSYAWGNVELSASITANGKSLRITNNLITALSHLRHESMDRIMWIDAVCIDQNNVAERGHQVGHMTGIYRGAEQVIIWLGSSTRETQLLMGCLKEFQQEWNRQKSPDDFAWAREQWSTQRQSSGLDQAVVDDLQQKGLASLLAQPWFTRIWVLQEVSNARTAPIYCGTCPAASGASDT</sequence>
<evidence type="ECO:0000259" key="1">
    <source>
        <dbReference type="Pfam" id="PF06985"/>
    </source>
</evidence>
<feature type="domain" description="Heterokaryon incompatibility" evidence="1">
    <location>
        <begin position="46"/>
        <end position="203"/>
    </location>
</feature>
<name>A0A135ULL2_9PEZI</name>
<dbReference type="InterPro" id="IPR010730">
    <property type="entry name" value="HET"/>
</dbReference>
<comment type="caution">
    <text evidence="2">The sequence shown here is derived from an EMBL/GenBank/DDBJ whole genome shotgun (WGS) entry which is preliminary data.</text>
</comment>
<protein>
    <submittedName>
        <fullName evidence="2">HET domain-containing protein</fullName>
    </submittedName>
</protein>
<dbReference type="Proteomes" id="UP000070121">
    <property type="component" value="Unassembled WGS sequence"/>
</dbReference>
<dbReference type="PANTHER" id="PTHR24148">
    <property type="entry name" value="ANKYRIN REPEAT DOMAIN-CONTAINING PROTEIN 39 HOMOLOG-RELATED"/>
    <property type="match status" value="1"/>
</dbReference>
<keyword evidence="3" id="KW-1185">Reference proteome</keyword>